<reference evidence="5" key="2">
    <citation type="submission" date="2022-06" db="UniProtKB">
        <authorList>
            <consortium name="EnsemblMetazoa"/>
        </authorList>
    </citation>
    <scope>IDENTIFICATION</scope>
</reference>
<dbReference type="PANTHER" id="PTHR10971">
    <property type="entry name" value="MRNA EXPORT FACTOR AND BUB3"/>
    <property type="match status" value="1"/>
</dbReference>
<dbReference type="Gene3D" id="2.130.10.10">
    <property type="entry name" value="YVTN repeat-like/Quinoprotein amine dehydrogenase"/>
    <property type="match status" value="1"/>
</dbReference>
<dbReference type="Pfam" id="PF00400">
    <property type="entry name" value="WD40"/>
    <property type="match status" value="3"/>
</dbReference>
<evidence type="ECO:0000256" key="2">
    <source>
        <dbReference type="ARBA" id="ARBA00022737"/>
    </source>
</evidence>
<dbReference type="Proteomes" id="UP000007819">
    <property type="component" value="Chromosome X"/>
</dbReference>
<dbReference type="GeneID" id="100159808"/>
<dbReference type="SMART" id="SM00320">
    <property type="entry name" value="WD40"/>
    <property type="match status" value="4"/>
</dbReference>
<dbReference type="EnsemblMetazoa" id="XM_001950288.2">
    <property type="protein sequence ID" value="XP_001950323.2"/>
    <property type="gene ID" value="LOC100159808"/>
</dbReference>
<evidence type="ECO:0000256" key="4">
    <source>
        <dbReference type="SAM" id="MobiDB-lite"/>
    </source>
</evidence>
<feature type="repeat" description="WD" evidence="3">
    <location>
        <begin position="110"/>
        <end position="153"/>
    </location>
</feature>
<evidence type="ECO:0000313" key="5">
    <source>
        <dbReference type="EnsemblMetazoa" id="XP_001950323.2"/>
    </source>
</evidence>
<dbReference type="AlphaFoldDB" id="A0A8R1W5M1"/>
<evidence type="ECO:0000256" key="1">
    <source>
        <dbReference type="ARBA" id="ARBA00022574"/>
    </source>
</evidence>
<sequence>MSTESVSEAAAAANPNNDFEVTQPPDDTVSALEFSPATVQQTYLLSGGWDNTARCWEVGQNGQTEPKAMQSMSMPILDVCWSGDGTKVFMASCNQQVNCWDLASNQTMQVETHDAPVSTCHWIETPSYTCIMTCSWDKTFKLWDLRSSAPAMTVNLPERVYCADVGYPLVIFGTASRGFVFYNLEGTPSLSGSISSPSAHQHRCIAVFKDKVTKCPTGFGFGDCSGRLCIFLNIHKQRHQRENFSFKCHRHNIRGVRTTQNIYAVNDIKVHPVHGTIASVGSDGTFAFWNKETRTRLMVSSILDQPITKCCFNSDGQIFAYSSGYDWSKGHEYYNPALKPKIFLRPCFEEMKPKVVSTTD</sequence>
<dbReference type="OrthoDB" id="256303at2759"/>
<dbReference type="KEGG" id="api:100159808"/>
<feature type="region of interest" description="Disordered" evidence="4">
    <location>
        <begin position="1"/>
        <end position="25"/>
    </location>
</feature>
<keyword evidence="6" id="KW-1185">Reference proteome</keyword>
<accession>A0A8R1W5M1</accession>
<name>A0A8R1W5M1_ACYPI</name>
<evidence type="ECO:0000256" key="3">
    <source>
        <dbReference type="PROSITE-ProRule" id="PRU00221"/>
    </source>
</evidence>
<dbReference type="PRINTS" id="PR00320">
    <property type="entry name" value="GPROTEINBRPT"/>
</dbReference>
<dbReference type="PROSITE" id="PS50082">
    <property type="entry name" value="WD_REPEATS_2"/>
    <property type="match status" value="1"/>
</dbReference>
<dbReference type="InterPro" id="IPR020472">
    <property type="entry name" value="WD40_PAC1"/>
</dbReference>
<keyword evidence="1 3" id="KW-0853">WD repeat</keyword>
<reference evidence="6" key="1">
    <citation type="submission" date="2010-06" db="EMBL/GenBank/DDBJ databases">
        <authorList>
            <person name="Jiang H."/>
            <person name="Abraham K."/>
            <person name="Ali S."/>
            <person name="Alsbrooks S.L."/>
            <person name="Anim B.N."/>
            <person name="Anosike U.S."/>
            <person name="Attaway T."/>
            <person name="Bandaranaike D.P."/>
            <person name="Battles P.K."/>
            <person name="Bell S.N."/>
            <person name="Bell A.V."/>
            <person name="Beltran B."/>
            <person name="Bickham C."/>
            <person name="Bustamante Y."/>
            <person name="Caleb T."/>
            <person name="Canada A."/>
            <person name="Cardenas V."/>
            <person name="Carter K."/>
            <person name="Chacko J."/>
            <person name="Chandrabose M.N."/>
            <person name="Chavez D."/>
            <person name="Chavez A."/>
            <person name="Chen L."/>
            <person name="Chu H.-S."/>
            <person name="Claassen K.J."/>
            <person name="Cockrell R."/>
            <person name="Collins M."/>
            <person name="Cooper J.A."/>
            <person name="Cree A."/>
            <person name="Curry S.M."/>
            <person name="Da Y."/>
            <person name="Dao M.D."/>
            <person name="Das B."/>
            <person name="Davila M.-L."/>
            <person name="Davy-Carroll L."/>
            <person name="Denson S."/>
            <person name="Dinh H."/>
            <person name="Ebong V.E."/>
            <person name="Edwards J.R."/>
            <person name="Egan A."/>
            <person name="El-Daye J."/>
            <person name="Escobedo L."/>
            <person name="Fernandez S."/>
            <person name="Fernando P.R."/>
            <person name="Flagg N."/>
            <person name="Forbes L.D."/>
            <person name="Fowler R.G."/>
            <person name="Fu Q."/>
            <person name="Gabisi R.A."/>
            <person name="Ganer J."/>
            <person name="Garbino Pronczuk A."/>
            <person name="Garcia R.M."/>
            <person name="Garner T."/>
            <person name="Garrett T.E."/>
            <person name="Gonzalez D.A."/>
            <person name="Hamid H."/>
            <person name="Hawkins E.S."/>
            <person name="Hirani K."/>
            <person name="Hogues M.E."/>
            <person name="Hollins B."/>
            <person name="Hsiao C.-H."/>
            <person name="Jabil R."/>
            <person name="James M.L."/>
            <person name="Jhangiani S.N."/>
            <person name="Johnson B."/>
            <person name="Johnson Q."/>
            <person name="Joshi V."/>
            <person name="Kalu J.B."/>
            <person name="Kam C."/>
            <person name="Kashfia A."/>
            <person name="Keebler J."/>
            <person name="Kisamo H."/>
            <person name="Kovar C.L."/>
            <person name="Lago L.A."/>
            <person name="Lai C.-Y."/>
            <person name="Laidlaw J."/>
            <person name="Lara F."/>
            <person name="Le T.-K."/>
            <person name="Lee S.L."/>
            <person name="Legall F.H."/>
            <person name="Lemon S.J."/>
            <person name="Lewis L.R."/>
            <person name="Li B."/>
            <person name="Liu Y."/>
            <person name="Liu Y.-S."/>
            <person name="Lopez J."/>
            <person name="Lozado R.J."/>
            <person name="Lu J."/>
            <person name="Madu R.C."/>
            <person name="Maheshwari M."/>
            <person name="Maheshwari R."/>
            <person name="Malloy K."/>
            <person name="Martinez E."/>
            <person name="Mathew T."/>
            <person name="Mercado I.C."/>
            <person name="Mercado C."/>
            <person name="Meyer B."/>
            <person name="Montgomery K."/>
            <person name="Morgan M.B."/>
            <person name="Munidasa M."/>
            <person name="Nazareth L.V."/>
            <person name="Nelson J."/>
            <person name="Ng B.M."/>
            <person name="Nguyen N.B."/>
            <person name="Nguyen P.Q."/>
            <person name="Nguyen T."/>
            <person name="Obregon M."/>
            <person name="Okwuonu G.O."/>
            <person name="Onwere C.G."/>
            <person name="Orozco G."/>
            <person name="Parra A."/>
            <person name="Patel S."/>
            <person name="Patil S."/>
            <person name="Perez A."/>
            <person name="Perez Y."/>
            <person name="Pham C."/>
            <person name="Primus E.L."/>
            <person name="Pu L.-L."/>
            <person name="Puazo M."/>
            <person name="Qin X."/>
            <person name="Quiroz J.B."/>
            <person name="Reese J."/>
            <person name="Richards S."/>
            <person name="Rives C.M."/>
            <person name="Robberts R."/>
            <person name="Ruiz S.J."/>
            <person name="Ruiz M.J."/>
            <person name="Santibanez J."/>
            <person name="Schneider B.W."/>
            <person name="Sisson I."/>
            <person name="Smith M."/>
            <person name="Sodergren E."/>
            <person name="Song X.-Z."/>
            <person name="Song B.B."/>
            <person name="Summersgill H."/>
            <person name="Thelus R."/>
            <person name="Thornton R.D."/>
            <person name="Trejos Z.Y."/>
            <person name="Usmani K."/>
            <person name="Vattathil S."/>
            <person name="Villasana D."/>
            <person name="Walker D.L."/>
            <person name="Wang S."/>
            <person name="Wang K."/>
            <person name="White C.S."/>
            <person name="Williams A.C."/>
            <person name="Williamson J."/>
            <person name="Wilson K."/>
            <person name="Woghiren I.O."/>
            <person name="Woodworth J.R."/>
            <person name="Worley K.C."/>
            <person name="Wright R.A."/>
            <person name="Wu W."/>
            <person name="Young L."/>
            <person name="Zhang L."/>
            <person name="Zhang J."/>
            <person name="Zhu Y."/>
            <person name="Muzny D.M."/>
            <person name="Weinstock G."/>
            <person name="Gibbs R.A."/>
        </authorList>
    </citation>
    <scope>NUCLEOTIDE SEQUENCE [LARGE SCALE GENOMIC DNA]</scope>
    <source>
        <strain evidence="6">LSR1</strain>
    </source>
</reference>
<dbReference type="InterPro" id="IPR015943">
    <property type="entry name" value="WD40/YVTN_repeat-like_dom_sf"/>
</dbReference>
<protein>
    <recommendedName>
        <fullName evidence="7">mRNA export factor</fullName>
    </recommendedName>
</protein>
<dbReference type="InterPro" id="IPR001680">
    <property type="entry name" value="WD40_rpt"/>
</dbReference>
<dbReference type="RefSeq" id="XP_001950323.2">
    <property type="nucleotide sequence ID" value="XM_001950288.2"/>
</dbReference>
<proteinExistence type="predicted"/>
<evidence type="ECO:0000313" key="6">
    <source>
        <dbReference type="Proteomes" id="UP000007819"/>
    </source>
</evidence>
<keyword evidence="2" id="KW-0677">Repeat</keyword>
<evidence type="ECO:0008006" key="7">
    <source>
        <dbReference type="Google" id="ProtNLM"/>
    </source>
</evidence>
<dbReference type="SUPFAM" id="SSF50978">
    <property type="entry name" value="WD40 repeat-like"/>
    <property type="match status" value="1"/>
</dbReference>
<organism evidence="5 6">
    <name type="scientific">Acyrthosiphon pisum</name>
    <name type="common">Pea aphid</name>
    <dbReference type="NCBI Taxonomy" id="7029"/>
    <lineage>
        <taxon>Eukaryota</taxon>
        <taxon>Metazoa</taxon>
        <taxon>Ecdysozoa</taxon>
        <taxon>Arthropoda</taxon>
        <taxon>Hexapoda</taxon>
        <taxon>Insecta</taxon>
        <taxon>Pterygota</taxon>
        <taxon>Neoptera</taxon>
        <taxon>Paraneoptera</taxon>
        <taxon>Hemiptera</taxon>
        <taxon>Sternorrhyncha</taxon>
        <taxon>Aphidomorpha</taxon>
        <taxon>Aphidoidea</taxon>
        <taxon>Aphididae</taxon>
        <taxon>Macrosiphini</taxon>
        <taxon>Acyrthosiphon</taxon>
    </lineage>
</organism>
<dbReference type="InterPro" id="IPR036322">
    <property type="entry name" value="WD40_repeat_dom_sf"/>
</dbReference>